<dbReference type="Gene3D" id="6.20.50.100">
    <property type="match status" value="3"/>
</dbReference>
<dbReference type="Gene3D" id="2.20.70.140">
    <property type="match status" value="3"/>
</dbReference>
<feature type="domain" description="Trimeric autotransporter adhesin YadA-like stalk" evidence="13">
    <location>
        <begin position="703"/>
        <end position="742"/>
    </location>
</feature>
<keyword evidence="5" id="KW-1134">Transmembrane beta strand</keyword>
<dbReference type="Pfam" id="PF05662">
    <property type="entry name" value="YadA_stalk"/>
    <property type="match status" value="9"/>
</dbReference>
<comment type="caution">
    <text evidence="14">The sequence shown here is derived from an EMBL/GenBank/DDBJ whole genome shotgun (WGS) entry which is preliminary data.</text>
</comment>
<reference evidence="14" key="1">
    <citation type="submission" date="2018-06" db="EMBL/GenBank/DDBJ databases">
        <authorList>
            <person name="Ashton P.M."/>
            <person name="Dallman T."/>
            <person name="Nair S."/>
            <person name="De Pinna E."/>
            <person name="Peters T."/>
            <person name="Grant K."/>
        </authorList>
    </citation>
    <scope>NUCLEOTIDE SEQUENCE [LARGE SCALE GENOMIC DNA]</scope>
    <source>
        <strain evidence="14">318584</strain>
    </source>
</reference>
<dbReference type="InterPro" id="IPR008635">
    <property type="entry name" value="Coiled_stalk_dom"/>
</dbReference>
<feature type="domain" description="Trimeric autotransporter adhesin YadA-like head" evidence="12">
    <location>
        <begin position="190"/>
        <end position="215"/>
    </location>
</feature>
<dbReference type="Proteomes" id="UP000839747">
    <property type="component" value="Unassembled WGS sequence"/>
</dbReference>
<keyword evidence="6" id="KW-0812">Transmembrane</keyword>
<feature type="domain" description="Trimeric autotransporter adhesin YadA-like head" evidence="12">
    <location>
        <begin position="371"/>
        <end position="397"/>
    </location>
</feature>
<feature type="domain" description="Trimeric autotransporter adhesin YadA-like stalk" evidence="13">
    <location>
        <begin position="613"/>
        <end position="647"/>
    </location>
</feature>
<evidence type="ECO:0000256" key="9">
    <source>
        <dbReference type="ARBA" id="ARBA00023136"/>
    </source>
</evidence>
<feature type="domain" description="Trimeric autotransporter adhesin YadA-like head" evidence="12">
    <location>
        <begin position="347"/>
        <end position="369"/>
    </location>
</feature>
<evidence type="ECO:0000256" key="1">
    <source>
        <dbReference type="ARBA" id="ARBA00004241"/>
    </source>
</evidence>
<comment type="similarity">
    <text evidence="3">Belongs to the autotransporter-2 (AT-2) (TC 1.B.40) family.</text>
</comment>
<feature type="domain" description="Trimeric autotransporter adhesin YadA-like stalk" evidence="13">
    <location>
        <begin position="1408"/>
        <end position="1440"/>
    </location>
</feature>
<evidence type="ECO:0000313" key="14">
    <source>
        <dbReference type="EMBL" id="ECJ4508701.1"/>
    </source>
</evidence>
<dbReference type="InterPro" id="IPR045584">
    <property type="entry name" value="Pilin-like"/>
</dbReference>
<evidence type="ECO:0000256" key="8">
    <source>
        <dbReference type="ARBA" id="ARBA00022927"/>
    </source>
</evidence>
<dbReference type="Gene3D" id="1.20.5.170">
    <property type="match status" value="3"/>
</dbReference>
<feature type="domain" description="Trimeric autotransporter adhesin YadA-like stalk" evidence="13">
    <location>
        <begin position="1305"/>
        <end position="1331"/>
    </location>
</feature>
<evidence type="ECO:0000259" key="12">
    <source>
        <dbReference type="Pfam" id="PF05658"/>
    </source>
</evidence>
<dbReference type="InterPro" id="IPR011049">
    <property type="entry name" value="Serralysin-like_metalloprot_C"/>
</dbReference>
<sequence length="1518" mass="152771">MKVQHIKLVPTALLIVNTLNIGQAQAEDTLVCSTTGSGIDDFFCGPDSSTSGARRSIAIGDNVLIPKITVPGKTGIEQAIAIGSNVQGGGDNSITLGNDIITAGTGSVAIGGDDAAGIYNAGNKGYLLKTYGAKNNDSNISDFRANAALGNGTVSLGAGAQALADGAISIGAAATAGDGTQNGTGWSSTSGKQSIALGVESSALNHNAIALGYRANVTGYSGTAIGENASATSNNAIALGTNAMARDISDIAIGLNAIAQNSNGVTLASSLAIGSEAKAMTNNSFAIGSEAQALSPGAIAFGPSTTAGNNTGPAAGNNAIAIGFLANAPSQNSLAMGRGATTNGAPQSIALGYAAKTSAAEAIALGTNSAASGLNSIALGKEAKTTATNSIAIGTGSLVSGLNSGAIGVPGTVSGSNAYSVGNNNTIMADNAFVVGNAVNNTVENSVALGNGSTVSGATGTSVYTVNGVTHNFAGAVPVSTVSIGAAGKERTLTNVAAARISAGSTDAVNGSQLFAVTSEVDKGNQFAGNTGTFNRRLGEPTIISGGLATNATASNKNIRTIAKDGTIDIQLADNLDVTSVKVGNSVINNDGLHITDGPSVTSGGIDAGNNIIRNVADGANETDAVNKRQFDTLSGIVGKGWGLQVNSGETEAIVPGETVNFTEGDNIKITRSGKTLNIATARRVDFERATVGDITLDQATGKITGVADGELSADSKDAVSGHQLFATNQNVARNTRDIAANKALLNNGMNFAGNKGAFNRRLGEVTTISGGLATEATASNKNIRTIAKDGTIDIQLADNLDVTSVKAGNSVINNDGLHITDGPSVTSEGINAGNRVISNVGDAVSDTDAVNKRQLDNLSTTVNRGWNLQVNSGDTESIAPGDTLNITEGDNIQISRTGKTLNIATARKVSFDNVTVGNISLDKDTGKIGGLSDGLLSTNSKDAVTGGQLFSTNENVTTNTRNIAANKVLLDSGLNFTGNTGSFNRRLGETTTIRGGLAADAAASNKNIRTEAKDGLLDIQLADNLDVTSVKTGNALLSNDGLHITGGPSVTEGGIDAGNRVISNVGDAVSDTDAVNKRQLDNLSSIVGQGLTFSANEGGDITRRPGDILALRGDATTKGEYNGKNIKTVTDISTGIISIKIAESPVFGNVVINDSNSGKITGVSDGSIVSGSKDVVNGGQIHHVTTAISNIIGGNAHVSTDGSLITSNIGNTGKDTIHDAIDSVRNAAENASAGWNLSVNGQESSTVKPKDTVDLSNADGNISITKKDNQVSFNLSDSVKVKESIGIKNGPALTRSGVDGAGMKITNVADGTIAAGSSDAINGGQIHDFVNGEVTRPITFTADTGTPYDARLGTTLNVKGDKNIQTMVSGNTLSVSLNENINVKSVKATDSLSVASGASIDMGGNAIQNVGNATRPGDAVNYGQFQQAFSSLGDQINRVERRANAGAAAAIATAGLTQAYIPGKSMMSMSGGTFQGESSLAIGLSTISDNGNWVLKGSFSSTTRNQTGASVGVGFQF</sequence>
<dbReference type="Pfam" id="PF05658">
    <property type="entry name" value="YadA_head"/>
    <property type="match status" value="6"/>
</dbReference>
<dbReference type="Gene3D" id="2.150.10.10">
    <property type="entry name" value="Serralysin-like metalloprotease, C-terminal"/>
    <property type="match status" value="4"/>
</dbReference>
<dbReference type="GO" id="GO:0009279">
    <property type="term" value="C:cell outer membrane"/>
    <property type="evidence" value="ECO:0007669"/>
    <property type="project" value="UniProtKB-SubCell"/>
</dbReference>
<feature type="domain" description="Trimeric autotransporter adhesin YadA-like stalk" evidence="13">
    <location>
        <begin position="493"/>
        <end position="530"/>
    </location>
</feature>
<evidence type="ECO:0000259" key="13">
    <source>
        <dbReference type="Pfam" id="PF05662"/>
    </source>
</evidence>
<dbReference type="SUPFAM" id="SSF54523">
    <property type="entry name" value="Pili subunits"/>
    <property type="match status" value="1"/>
</dbReference>
<dbReference type="Gene3D" id="3.30.1300.30">
    <property type="entry name" value="GSPII I/J protein-like"/>
    <property type="match status" value="1"/>
</dbReference>
<evidence type="ECO:0000256" key="7">
    <source>
        <dbReference type="ARBA" id="ARBA00022729"/>
    </source>
</evidence>
<gene>
    <name evidence="14" type="ORF">DNU24_24370</name>
</gene>
<feature type="domain" description="Trimeric autotransporter adhesin YadA-like stalk" evidence="13">
    <location>
        <begin position="939"/>
        <end position="967"/>
    </location>
</feature>
<dbReference type="InterPro" id="IPR005594">
    <property type="entry name" value="YadA_C"/>
</dbReference>
<feature type="domain" description="Trimeric autotransporter adhesin YadA-like stalk" evidence="13">
    <location>
        <begin position="838"/>
        <end position="876"/>
    </location>
</feature>
<dbReference type="GO" id="GO:0015031">
    <property type="term" value="P:protein transport"/>
    <property type="evidence" value="ECO:0007669"/>
    <property type="project" value="UniProtKB-KW"/>
</dbReference>
<organism evidence="14">
    <name type="scientific">Salmonella enterica subsp. salamae</name>
    <dbReference type="NCBI Taxonomy" id="59202"/>
    <lineage>
        <taxon>Bacteria</taxon>
        <taxon>Pseudomonadati</taxon>
        <taxon>Pseudomonadota</taxon>
        <taxon>Gammaproteobacteria</taxon>
        <taxon>Enterobacterales</taxon>
        <taxon>Enterobacteriaceae</taxon>
        <taxon>Salmonella</taxon>
    </lineage>
</organism>
<dbReference type="InterPro" id="IPR008640">
    <property type="entry name" value="Adhesin_Head_dom"/>
</dbReference>
<evidence type="ECO:0000256" key="6">
    <source>
        <dbReference type="ARBA" id="ARBA00022692"/>
    </source>
</evidence>
<name>A0A5Y3XGX6_SALER</name>
<keyword evidence="9" id="KW-0472">Membrane</keyword>
<keyword evidence="10" id="KW-0998">Cell outer membrane</keyword>
<comment type="subcellular location">
    <subcellularLocation>
        <location evidence="2">Cell outer membrane</location>
    </subcellularLocation>
    <subcellularLocation>
        <location evidence="1">Cell surface</location>
    </subcellularLocation>
</comment>
<evidence type="ECO:0000256" key="2">
    <source>
        <dbReference type="ARBA" id="ARBA00004442"/>
    </source>
</evidence>
<dbReference type="EMBL" id="AAIYKG010000048">
    <property type="protein sequence ID" value="ECJ4508701.1"/>
    <property type="molecule type" value="Genomic_DNA"/>
</dbReference>
<dbReference type="SUPFAM" id="SSF101967">
    <property type="entry name" value="Adhesin YadA, collagen-binding domain"/>
    <property type="match status" value="7"/>
</dbReference>
<keyword evidence="4" id="KW-0813">Transport</keyword>
<evidence type="ECO:0000259" key="11">
    <source>
        <dbReference type="Pfam" id="PF03895"/>
    </source>
</evidence>
<proteinExistence type="inferred from homology"/>
<dbReference type="GO" id="GO:0009986">
    <property type="term" value="C:cell surface"/>
    <property type="evidence" value="ECO:0007669"/>
    <property type="project" value="UniProtKB-SubCell"/>
</dbReference>
<accession>A0A5Y3XGX6</accession>
<feature type="domain" description="Trimeric autotransporter adhesin YadA-like head" evidence="12">
    <location>
        <begin position="218"/>
        <end position="243"/>
    </location>
</feature>
<evidence type="ECO:0000256" key="4">
    <source>
        <dbReference type="ARBA" id="ARBA00022448"/>
    </source>
</evidence>
<evidence type="ECO:0008006" key="15">
    <source>
        <dbReference type="Google" id="ProtNLM"/>
    </source>
</evidence>
<feature type="domain" description="Trimeric autotransporter adhesin YadA-like stalk" evidence="13">
    <location>
        <begin position="1063"/>
        <end position="1101"/>
    </location>
</feature>
<feature type="domain" description="Trimeric autotransporter adhesin YadA-like head" evidence="12">
    <location>
        <begin position="314"/>
        <end position="340"/>
    </location>
</feature>
<protein>
    <recommendedName>
        <fullName evidence="15">Autotransporter</fullName>
    </recommendedName>
</protein>
<dbReference type="CDD" id="cd12820">
    <property type="entry name" value="LbR_YadA-like"/>
    <property type="match status" value="2"/>
</dbReference>
<dbReference type="Pfam" id="PF03895">
    <property type="entry name" value="YadA_anchor"/>
    <property type="match status" value="1"/>
</dbReference>
<keyword evidence="7" id="KW-0732">Signal</keyword>
<keyword evidence="8" id="KW-0653">Protein transport</keyword>
<evidence type="ECO:0000256" key="3">
    <source>
        <dbReference type="ARBA" id="ARBA00005848"/>
    </source>
</evidence>
<feature type="domain" description="Trimeric autotransporter adhesin YadA-like head" evidence="12">
    <location>
        <begin position="269"/>
        <end position="291"/>
    </location>
</feature>
<evidence type="ECO:0000256" key="10">
    <source>
        <dbReference type="ARBA" id="ARBA00023237"/>
    </source>
</evidence>
<feature type="domain" description="Trimeric autotransporter adhesin YadA-like stalk" evidence="13">
    <location>
        <begin position="1160"/>
        <end position="1201"/>
    </location>
</feature>
<feature type="domain" description="Trimeric autotransporter adhesin YadA-like C-terminal membrane anchor" evidence="11">
    <location>
        <begin position="1459"/>
        <end position="1518"/>
    </location>
</feature>
<evidence type="ECO:0000256" key="5">
    <source>
        <dbReference type="ARBA" id="ARBA00022452"/>
    </source>
</evidence>